<dbReference type="EMBL" id="CAAALY010007001">
    <property type="protein sequence ID" value="VEL09700.1"/>
    <property type="molecule type" value="Genomic_DNA"/>
</dbReference>
<dbReference type="AlphaFoldDB" id="A0A448WEA4"/>
<protein>
    <submittedName>
        <fullName evidence="1">Uncharacterized protein</fullName>
    </submittedName>
</protein>
<gene>
    <name evidence="1" type="ORF">PXEA_LOCUS3140</name>
</gene>
<name>A0A448WEA4_9PLAT</name>
<evidence type="ECO:0000313" key="2">
    <source>
        <dbReference type="Proteomes" id="UP000784294"/>
    </source>
</evidence>
<sequence>MNASDSRRRELEETEIVTSLSSGWETRHGEIRGPRPTLLQLVQIYDAACRTDSGVNLPVAHKFLYNLGDEQHRTTIGGYNNPADLPM</sequence>
<reference evidence="1" key="1">
    <citation type="submission" date="2018-11" db="EMBL/GenBank/DDBJ databases">
        <authorList>
            <consortium name="Pathogen Informatics"/>
        </authorList>
    </citation>
    <scope>NUCLEOTIDE SEQUENCE</scope>
</reference>
<proteinExistence type="predicted"/>
<comment type="caution">
    <text evidence="1">The sequence shown here is derived from an EMBL/GenBank/DDBJ whole genome shotgun (WGS) entry which is preliminary data.</text>
</comment>
<accession>A0A448WEA4</accession>
<evidence type="ECO:0000313" key="1">
    <source>
        <dbReference type="EMBL" id="VEL09700.1"/>
    </source>
</evidence>
<dbReference type="Proteomes" id="UP000784294">
    <property type="component" value="Unassembled WGS sequence"/>
</dbReference>
<keyword evidence="2" id="KW-1185">Reference proteome</keyword>
<organism evidence="1 2">
    <name type="scientific">Protopolystoma xenopodis</name>
    <dbReference type="NCBI Taxonomy" id="117903"/>
    <lineage>
        <taxon>Eukaryota</taxon>
        <taxon>Metazoa</taxon>
        <taxon>Spiralia</taxon>
        <taxon>Lophotrochozoa</taxon>
        <taxon>Platyhelminthes</taxon>
        <taxon>Monogenea</taxon>
        <taxon>Polyopisthocotylea</taxon>
        <taxon>Polystomatidea</taxon>
        <taxon>Polystomatidae</taxon>
        <taxon>Protopolystoma</taxon>
    </lineage>
</organism>